<feature type="region of interest" description="Disordered" evidence="1">
    <location>
        <begin position="460"/>
        <end position="480"/>
    </location>
</feature>
<sequence>MVFPPRPSTVLRYVVPALLLAATFYSLDEPAYYLSQLGPLFLPAAWSGSAKYRPSEHPIDGLIKAAEIEFADKIAKATRTLPDAAAAYRKRRGRHPPPGFDKWYEFAQEKHNAIIVEEFWDQIYHDLEPFWAVDPARIRSDARRFEMRLEIRDHKASTRSDWFWTQIWLEMIQAIEHLLPDMDLALNAMDEPRMVVPWEDIDKKMKKAAKTRMLVDPKRVVSEFGQLPPAQWKEADEGGLPEWEHEKHYWLIARRGCAPSSPARQAPVINDFDRSPSIASSFGLEHMHAGYVANYTLSSDFCHQPDLQALEGIFVEPLTLSATKSILPLFGGSKLAVNNDILLPAPMYWKEEDRFTGAEGASIPWSSKSPTAIWRGVATGGFNRPTNWRAFQRHRFVAMNNASQLQLASSSPPLNFALPDDRYGLSALRDSSNNNNNDLAAWIASTTNISFTDLFCSRPNPDSSSSSSTTTTTPSHNAKEEADECHYVTPYFSTTHPLPLSTQFAHKYLPDIDGNSFSGRYLGFLRSTSLPVKATLWREWHDARLVAWKHFVPMDSRFGDWWGILEYFAGKDHDGAGVDEVNNKGGRDEMAERIAMDGREWARTVLRREDMLVYVLRLLLEYARVADERREVMGWVGDLM</sequence>
<proteinExistence type="predicted"/>
<dbReference type="PANTHER" id="PTHR12203:SF22">
    <property type="entry name" value="CAPSULE ASSOCIATED PROTEIN"/>
    <property type="match status" value="1"/>
</dbReference>
<accession>A0AAN6SXB3</accession>
<dbReference type="Proteomes" id="UP001305647">
    <property type="component" value="Unassembled WGS sequence"/>
</dbReference>
<dbReference type="InterPro" id="IPR051091">
    <property type="entry name" value="O-Glucosyltr/Glycosyltrsf_90"/>
</dbReference>
<evidence type="ECO:0000256" key="1">
    <source>
        <dbReference type="SAM" id="MobiDB-lite"/>
    </source>
</evidence>
<gene>
    <name evidence="3" type="ORF">N658DRAFT_295335</name>
</gene>
<comment type="caution">
    <text evidence="3">The sequence shown here is derived from an EMBL/GenBank/DDBJ whole genome shotgun (WGS) entry which is preliminary data.</text>
</comment>
<organism evidence="3 4">
    <name type="scientific">Parathielavia hyrcaniae</name>
    <dbReference type="NCBI Taxonomy" id="113614"/>
    <lineage>
        <taxon>Eukaryota</taxon>
        <taxon>Fungi</taxon>
        <taxon>Dikarya</taxon>
        <taxon>Ascomycota</taxon>
        <taxon>Pezizomycotina</taxon>
        <taxon>Sordariomycetes</taxon>
        <taxon>Sordariomycetidae</taxon>
        <taxon>Sordariales</taxon>
        <taxon>Chaetomiaceae</taxon>
        <taxon>Parathielavia</taxon>
    </lineage>
</organism>
<evidence type="ECO:0000313" key="3">
    <source>
        <dbReference type="EMBL" id="KAK4097300.1"/>
    </source>
</evidence>
<evidence type="ECO:0000259" key="2">
    <source>
        <dbReference type="SMART" id="SM00672"/>
    </source>
</evidence>
<name>A0AAN6SXB3_9PEZI</name>
<feature type="compositionally biased region" description="Low complexity" evidence="1">
    <location>
        <begin position="463"/>
        <end position="473"/>
    </location>
</feature>
<dbReference type="EMBL" id="MU863679">
    <property type="protein sequence ID" value="KAK4097300.1"/>
    <property type="molecule type" value="Genomic_DNA"/>
</dbReference>
<keyword evidence="4" id="KW-1185">Reference proteome</keyword>
<dbReference type="PANTHER" id="PTHR12203">
    <property type="entry name" value="KDEL LYS-ASP-GLU-LEU CONTAINING - RELATED"/>
    <property type="match status" value="1"/>
</dbReference>
<evidence type="ECO:0000313" key="4">
    <source>
        <dbReference type="Proteomes" id="UP001305647"/>
    </source>
</evidence>
<dbReference type="InterPro" id="IPR006598">
    <property type="entry name" value="CAP10"/>
</dbReference>
<reference evidence="3" key="2">
    <citation type="submission" date="2023-05" db="EMBL/GenBank/DDBJ databases">
        <authorList>
            <consortium name="Lawrence Berkeley National Laboratory"/>
            <person name="Steindorff A."/>
            <person name="Hensen N."/>
            <person name="Bonometti L."/>
            <person name="Westerberg I."/>
            <person name="Brannstrom I.O."/>
            <person name="Guillou S."/>
            <person name="Cros-Aarteil S."/>
            <person name="Calhoun S."/>
            <person name="Haridas S."/>
            <person name="Kuo A."/>
            <person name="Mondo S."/>
            <person name="Pangilinan J."/>
            <person name="Riley R."/>
            <person name="Labutti K."/>
            <person name="Andreopoulos B."/>
            <person name="Lipzen A."/>
            <person name="Chen C."/>
            <person name="Yanf M."/>
            <person name="Daum C."/>
            <person name="Ng V."/>
            <person name="Clum A."/>
            <person name="Ohm R."/>
            <person name="Martin F."/>
            <person name="Silar P."/>
            <person name="Natvig D."/>
            <person name="Lalanne C."/>
            <person name="Gautier V."/>
            <person name="Ament-Velasquez S.L."/>
            <person name="Kruys A."/>
            <person name="Hutchinson M.I."/>
            <person name="Powell A.J."/>
            <person name="Barry K."/>
            <person name="Miller A.N."/>
            <person name="Grigoriev I.V."/>
            <person name="Debuchy R."/>
            <person name="Gladieux P."/>
            <person name="Thoren M.H."/>
            <person name="Johannesson H."/>
        </authorList>
    </citation>
    <scope>NUCLEOTIDE SEQUENCE</scope>
    <source>
        <strain evidence="3">CBS 757.83</strain>
    </source>
</reference>
<protein>
    <submittedName>
        <fullName evidence="3">Glycosyltransferase family 90 protein</fullName>
    </submittedName>
</protein>
<dbReference type="AlphaFoldDB" id="A0AAN6SXB3"/>
<feature type="domain" description="Glycosyl transferase CAP10" evidence="2">
    <location>
        <begin position="291"/>
        <end position="629"/>
    </location>
</feature>
<dbReference type="SMART" id="SM00672">
    <property type="entry name" value="CAP10"/>
    <property type="match status" value="1"/>
</dbReference>
<dbReference type="Pfam" id="PF05686">
    <property type="entry name" value="Glyco_transf_90"/>
    <property type="match status" value="1"/>
</dbReference>
<reference evidence="3" key="1">
    <citation type="journal article" date="2023" name="Mol. Phylogenet. Evol.">
        <title>Genome-scale phylogeny and comparative genomics of the fungal order Sordariales.</title>
        <authorList>
            <person name="Hensen N."/>
            <person name="Bonometti L."/>
            <person name="Westerberg I."/>
            <person name="Brannstrom I.O."/>
            <person name="Guillou S."/>
            <person name="Cros-Aarteil S."/>
            <person name="Calhoun S."/>
            <person name="Haridas S."/>
            <person name="Kuo A."/>
            <person name="Mondo S."/>
            <person name="Pangilinan J."/>
            <person name="Riley R."/>
            <person name="LaButti K."/>
            <person name="Andreopoulos B."/>
            <person name="Lipzen A."/>
            <person name="Chen C."/>
            <person name="Yan M."/>
            <person name="Daum C."/>
            <person name="Ng V."/>
            <person name="Clum A."/>
            <person name="Steindorff A."/>
            <person name="Ohm R.A."/>
            <person name="Martin F."/>
            <person name="Silar P."/>
            <person name="Natvig D.O."/>
            <person name="Lalanne C."/>
            <person name="Gautier V."/>
            <person name="Ament-Velasquez S.L."/>
            <person name="Kruys A."/>
            <person name="Hutchinson M.I."/>
            <person name="Powell A.J."/>
            <person name="Barry K."/>
            <person name="Miller A.N."/>
            <person name="Grigoriev I.V."/>
            <person name="Debuchy R."/>
            <person name="Gladieux P."/>
            <person name="Hiltunen Thoren M."/>
            <person name="Johannesson H."/>
        </authorList>
    </citation>
    <scope>NUCLEOTIDE SEQUENCE</scope>
    <source>
        <strain evidence="3">CBS 757.83</strain>
    </source>
</reference>